<dbReference type="EMBL" id="LSTR01000008">
    <property type="protein sequence ID" value="OAH47753.1"/>
    <property type="molecule type" value="Genomic_DNA"/>
</dbReference>
<dbReference type="RefSeq" id="WP_063975947.1">
    <property type="nucleotide sequence ID" value="NZ_LSTR01000008.1"/>
</dbReference>
<accession>A0A177K2Y1</accession>
<gene>
    <name evidence="1" type="ORF">AX777_25870</name>
</gene>
<name>A0A177K2Y1_SPHYA</name>
<protein>
    <submittedName>
        <fullName evidence="1">Uncharacterized protein</fullName>
    </submittedName>
</protein>
<evidence type="ECO:0000313" key="1">
    <source>
        <dbReference type="EMBL" id="OAH47753.1"/>
    </source>
</evidence>
<dbReference type="OrthoDB" id="8482243at2"/>
<dbReference type="Proteomes" id="UP000077262">
    <property type="component" value="Unassembled WGS sequence"/>
</dbReference>
<dbReference type="AlphaFoldDB" id="A0A177K2Y1"/>
<sequence length="135" mass="15488">MSKLQHPSEGEEFRVRYPFVKEPFEAFGEDGPYTVQTWRPGVSVESADYGDVDIWAESEGEMVLTVVSVHKPGRFPTRVFYTRQFVNPDGATFGKGSLLCCTLEKFRRISTRYQVGYVTEETFEEAAERRWAVMA</sequence>
<organism evidence="1 2">
    <name type="scientific">Sphingobium yanoikuyae</name>
    <name type="common">Sphingomonas yanoikuyae</name>
    <dbReference type="NCBI Taxonomy" id="13690"/>
    <lineage>
        <taxon>Bacteria</taxon>
        <taxon>Pseudomonadati</taxon>
        <taxon>Pseudomonadota</taxon>
        <taxon>Alphaproteobacteria</taxon>
        <taxon>Sphingomonadales</taxon>
        <taxon>Sphingomonadaceae</taxon>
        <taxon>Sphingobium</taxon>
    </lineage>
</organism>
<comment type="caution">
    <text evidence="1">The sequence shown here is derived from an EMBL/GenBank/DDBJ whole genome shotgun (WGS) entry which is preliminary data.</text>
</comment>
<proteinExistence type="predicted"/>
<reference evidence="1 2" key="1">
    <citation type="submission" date="2016-02" db="EMBL/GenBank/DDBJ databases">
        <authorList>
            <person name="Wen L."/>
            <person name="He K."/>
            <person name="Yang H."/>
        </authorList>
    </citation>
    <scope>NUCLEOTIDE SEQUENCE [LARGE SCALE GENOMIC DNA]</scope>
    <source>
        <strain evidence="1 2">CD09_2</strain>
    </source>
</reference>
<evidence type="ECO:0000313" key="2">
    <source>
        <dbReference type="Proteomes" id="UP000077262"/>
    </source>
</evidence>